<feature type="compositionally biased region" description="Low complexity" evidence="2">
    <location>
        <begin position="7"/>
        <end position="23"/>
    </location>
</feature>
<protein>
    <recommendedName>
        <fullName evidence="3">F-box domain-containing protein</fullName>
    </recommendedName>
</protein>
<dbReference type="SUPFAM" id="SSF81383">
    <property type="entry name" value="F-box domain"/>
    <property type="match status" value="1"/>
</dbReference>
<organism evidence="4 5">
    <name type="scientific">Stephania yunnanensis</name>
    <dbReference type="NCBI Taxonomy" id="152371"/>
    <lineage>
        <taxon>Eukaryota</taxon>
        <taxon>Viridiplantae</taxon>
        <taxon>Streptophyta</taxon>
        <taxon>Embryophyta</taxon>
        <taxon>Tracheophyta</taxon>
        <taxon>Spermatophyta</taxon>
        <taxon>Magnoliopsida</taxon>
        <taxon>Ranunculales</taxon>
        <taxon>Menispermaceae</taxon>
        <taxon>Menispermoideae</taxon>
        <taxon>Cissampelideae</taxon>
        <taxon>Stephania</taxon>
    </lineage>
</organism>
<accession>A0AAP0NS63</accession>
<dbReference type="Pfam" id="PF03478">
    <property type="entry name" value="Beta-prop_KIB1-4"/>
    <property type="match status" value="1"/>
</dbReference>
<dbReference type="InterPro" id="IPR001810">
    <property type="entry name" value="F-box_dom"/>
</dbReference>
<evidence type="ECO:0000256" key="2">
    <source>
        <dbReference type="SAM" id="MobiDB-lite"/>
    </source>
</evidence>
<dbReference type="PANTHER" id="PTHR31672">
    <property type="entry name" value="BNACNNG10540D PROTEIN"/>
    <property type="match status" value="1"/>
</dbReference>
<evidence type="ECO:0000313" key="5">
    <source>
        <dbReference type="Proteomes" id="UP001420932"/>
    </source>
</evidence>
<dbReference type="Gene3D" id="2.120.10.80">
    <property type="entry name" value="Kelch-type beta propeller"/>
    <property type="match status" value="1"/>
</dbReference>
<dbReference type="InterPro" id="IPR015915">
    <property type="entry name" value="Kelch-typ_b-propeller"/>
</dbReference>
<dbReference type="Pfam" id="PF00646">
    <property type="entry name" value="F-box"/>
    <property type="match status" value="1"/>
</dbReference>
<feature type="region of interest" description="Disordered" evidence="2">
    <location>
        <begin position="1"/>
        <end position="46"/>
    </location>
</feature>
<sequence>MDRDCLSSTSTSTSTSSRNTSPSGRAGSRNTSPSRQKVVKTKPRGLDEETAVAAAANFGKVVHSDVQMEDSIWAMLPEDLLNEILARVPPFMIFRLRSVCKRWNSILQDTSFLKFHSQVPSHGPCLLTFSKNSQTFHCSVFSLPLKSWYKIPFSFLPNWAFWLVGSSSGLVCFAGIDGLAFRTLVCNPLTQSWRTLPSMHYNQQRQLIMVVDRLDKSFKVIATSDVYGDRTLPTEVYDSKPNKWSLHQIMPAVNLCSSKMAYCDSRLYLETLSPLGLMMYRLDTGDWEHIPAKFPRSLLDGYLVAGTQKRLFLVGRIGLYSTLQSMRIWELDHAKVAWVEISRMPPKYFRALLRLSAERFECFGQDNLICFTSWNQGKCLLYDVDKKAWSWIAGYAFQSYNSQHKHLFLLKKQRQHDSRGKHLLIPMPVTSLVLIIDSVACLGLTFLDILSGDIEIDFLCCLSMLRCNLMKFEYYRHRISLVEIDYSTLSSRLMTAHVMLACCLNMPKQLRKANLESSSAWCSELPGRNPSDARCLVNLPAAEGSQICHLSYCD</sequence>
<dbReference type="EMBL" id="JBBNAF010000009">
    <property type="protein sequence ID" value="KAK9114521.1"/>
    <property type="molecule type" value="Genomic_DNA"/>
</dbReference>
<comment type="caution">
    <text evidence="4">The sequence shown here is derived from an EMBL/GenBank/DDBJ whole genome shotgun (WGS) entry which is preliminary data.</text>
</comment>
<dbReference type="CDD" id="cd22157">
    <property type="entry name" value="F-box_AtFBW1-like"/>
    <property type="match status" value="1"/>
</dbReference>
<dbReference type="InterPro" id="IPR036047">
    <property type="entry name" value="F-box-like_dom_sf"/>
</dbReference>
<evidence type="ECO:0000259" key="3">
    <source>
        <dbReference type="PROSITE" id="PS50181"/>
    </source>
</evidence>
<dbReference type="SMART" id="SM00256">
    <property type="entry name" value="FBOX"/>
    <property type="match status" value="1"/>
</dbReference>
<dbReference type="PROSITE" id="PS50181">
    <property type="entry name" value="FBOX"/>
    <property type="match status" value="1"/>
</dbReference>
<dbReference type="InterPro" id="IPR005174">
    <property type="entry name" value="KIB1-4_b-propeller"/>
</dbReference>
<evidence type="ECO:0000313" key="4">
    <source>
        <dbReference type="EMBL" id="KAK9114521.1"/>
    </source>
</evidence>
<feature type="domain" description="F-box" evidence="3">
    <location>
        <begin position="70"/>
        <end position="115"/>
    </location>
</feature>
<dbReference type="PANTHER" id="PTHR31672:SF2">
    <property type="entry name" value="F-BOX DOMAIN-CONTAINING PROTEIN"/>
    <property type="match status" value="1"/>
</dbReference>
<evidence type="ECO:0000256" key="1">
    <source>
        <dbReference type="ARBA" id="ARBA00022737"/>
    </source>
</evidence>
<dbReference type="FunFam" id="2.120.10.80:FF:000046">
    <property type="entry name" value="F-box/kelch-repeat protein At5g15710"/>
    <property type="match status" value="1"/>
</dbReference>
<dbReference type="FunFam" id="1.20.1280.50:FF:000008">
    <property type="entry name" value="F-box only protein 6"/>
    <property type="match status" value="1"/>
</dbReference>
<reference evidence="4 5" key="1">
    <citation type="submission" date="2024-01" db="EMBL/GenBank/DDBJ databases">
        <title>Genome assemblies of Stephania.</title>
        <authorList>
            <person name="Yang L."/>
        </authorList>
    </citation>
    <scope>NUCLEOTIDE SEQUENCE [LARGE SCALE GENOMIC DNA]</scope>
    <source>
        <strain evidence="4">YNDBR</strain>
        <tissue evidence="4">Leaf</tissue>
    </source>
</reference>
<proteinExistence type="predicted"/>
<dbReference type="Gene3D" id="1.20.1280.50">
    <property type="match status" value="1"/>
</dbReference>
<dbReference type="InterPro" id="IPR050796">
    <property type="entry name" value="SCF_F-box_component"/>
</dbReference>
<dbReference type="AlphaFoldDB" id="A0AAP0NS63"/>
<dbReference type="SUPFAM" id="SSF117281">
    <property type="entry name" value="Kelch motif"/>
    <property type="match status" value="1"/>
</dbReference>
<keyword evidence="5" id="KW-1185">Reference proteome</keyword>
<dbReference type="Proteomes" id="UP001420932">
    <property type="component" value="Unassembled WGS sequence"/>
</dbReference>
<keyword evidence="1" id="KW-0677">Repeat</keyword>
<name>A0AAP0NS63_9MAGN</name>
<gene>
    <name evidence="4" type="ORF">Syun_021318</name>
</gene>